<gene>
    <name evidence="2" type="ORF">GCM10009021_27280</name>
</gene>
<keyword evidence="1" id="KW-0812">Transmembrane</keyword>
<feature type="transmembrane region" description="Helical" evidence="1">
    <location>
        <begin position="65"/>
        <end position="86"/>
    </location>
</feature>
<organism evidence="2 3">
    <name type="scientific">Halarchaeum nitratireducens</name>
    <dbReference type="NCBI Taxonomy" id="489913"/>
    <lineage>
        <taxon>Archaea</taxon>
        <taxon>Methanobacteriati</taxon>
        <taxon>Methanobacteriota</taxon>
        <taxon>Stenosarchaea group</taxon>
        <taxon>Halobacteria</taxon>
        <taxon>Halobacteriales</taxon>
        <taxon>Halobacteriaceae</taxon>
    </lineage>
</organism>
<keyword evidence="1" id="KW-1133">Transmembrane helix</keyword>
<keyword evidence="3" id="KW-1185">Reference proteome</keyword>
<evidence type="ECO:0000313" key="3">
    <source>
        <dbReference type="Proteomes" id="UP000608850"/>
    </source>
</evidence>
<feature type="transmembrane region" description="Helical" evidence="1">
    <location>
        <begin position="166"/>
        <end position="186"/>
    </location>
</feature>
<feature type="transmembrane region" description="Helical" evidence="1">
    <location>
        <begin position="192"/>
        <end position="211"/>
    </location>
</feature>
<evidence type="ECO:0000313" key="2">
    <source>
        <dbReference type="EMBL" id="GGN24102.1"/>
    </source>
</evidence>
<protein>
    <submittedName>
        <fullName evidence="2">Uncharacterized protein</fullName>
    </submittedName>
</protein>
<feature type="transmembrane region" description="Helical" evidence="1">
    <location>
        <begin position="40"/>
        <end position="59"/>
    </location>
</feature>
<evidence type="ECO:0000256" key="1">
    <source>
        <dbReference type="SAM" id="Phobius"/>
    </source>
</evidence>
<dbReference type="AlphaFoldDB" id="A0A830GDE8"/>
<name>A0A830GDE8_9EURY</name>
<dbReference type="EMBL" id="BMOQ01000008">
    <property type="protein sequence ID" value="GGN24102.1"/>
    <property type="molecule type" value="Genomic_DNA"/>
</dbReference>
<dbReference type="Proteomes" id="UP000608850">
    <property type="component" value="Unassembled WGS sequence"/>
</dbReference>
<comment type="caution">
    <text evidence="2">The sequence shown here is derived from an EMBL/GenBank/DDBJ whole genome shotgun (WGS) entry which is preliminary data.</text>
</comment>
<sequence length="241" mass="27868">MSCMDDDVSKGMETAYDEMSSFVERQMDVTENLDKELLTLMKYTILMIGSIYPVFNIIVAPNNQMAFVLFQPWLLLSVAVLIYSTWFSAQGYRNGIYYGGFEDSPFFNFKSVTNQTPIKGSWDVDEYEIRFPSDDEFYLRLLNDYSVGIAHNNWEINFKSQLVHHVFKLITLGVVIFVVGIIMSLFPNSGYIGGMNINTGTFLGILAIVLYQMRDSYCTYREFNNRQKIEERLTIKDFSES</sequence>
<accession>A0A830GDE8</accession>
<reference evidence="2 3" key="1">
    <citation type="journal article" date="2019" name="Int. J. Syst. Evol. Microbiol.">
        <title>The Global Catalogue of Microorganisms (GCM) 10K type strain sequencing project: providing services to taxonomists for standard genome sequencing and annotation.</title>
        <authorList>
            <consortium name="The Broad Institute Genomics Platform"/>
            <consortium name="The Broad Institute Genome Sequencing Center for Infectious Disease"/>
            <person name="Wu L."/>
            <person name="Ma J."/>
        </authorList>
    </citation>
    <scope>NUCLEOTIDE SEQUENCE [LARGE SCALE GENOMIC DNA]</scope>
    <source>
        <strain evidence="2 3">JCM 16331</strain>
    </source>
</reference>
<keyword evidence="1" id="KW-0472">Membrane</keyword>
<proteinExistence type="predicted"/>